<organism evidence="2 3">
    <name type="scientific">Aureobasidium subglaciale (strain EXF-2481)</name>
    <name type="common">Aureobasidium pullulans var. subglaciale</name>
    <dbReference type="NCBI Taxonomy" id="1043005"/>
    <lineage>
        <taxon>Eukaryota</taxon>
        <taxon>Fungi</taxon>
        <taxon>Dikarya</taxon>
        <taxon>Ascomycota</taxon>
        <taxon>Pezizomycotina</taxon>
        <taxon>Dothideomycetes</taxon>
        <taxon>Dothideomycetidae</taxon>
        <taxon>Dothideales</taxon>
        <taxon>Saccotheciaceae</taxon>
        <taxon>Aureobasidium</taxon>
    </lineage>
</organism>
<dbReference type="RefSeq" id="XP_013346355.1">
    <property type="nucleotide sequence ID" value="XM_013490901.1"/>
</dbReference>
<sequence>MSRSLSINWEARVSTLEALYRPGTHNQCIAEARNLLQEPFLPRLCGIECHMMLARCSVSMWQKTHHKQTAERLWSEYDVYWSSLEPTTEMLDVRQQLDELVHGASGPQLLRSTRLSARMRPRSSIPASTSSKRVKMEPLDSRVINNQGLDNCWTHVPNISLDGTGDKIYPGRTSGFGDHGYTASHHLRNHTEDNDVKHDPADLDAEYERQWIESDFKSYEQSKDQAPGITLPQFSQVLHQSPELPSLDTLLVPSYLTSPYSPFKRGPIPSCVISPPREPSPLPEMPQTPRLESLTSPSGSPPPSLFPEQPQSGPFVENHRTRYTRTSMRDVENTLRSGPITDGMMTSAADDVFGRTTQAKNPEIDAEVVMHNRNIASYVANPASGVIANYAVVLRVEEHGKITGYPCSDCAFRTVGGELVGWWDRMGNITDISGEPIRQYLYPSDTPH</sequence>
<dbReference type="AlphaFoldDB" id="A0A074YV23"/>
<name>A0A074YV23_AURSE</name>
<dbReference type="HOGENOM" id="CLU_611080_0_0_1"/>
<reference evidence="2 3" key="1">
    <citation type="journal article" date="2014" name="BMC Genomics">
        <title>Genome sequencing of four Aureobasidium pullulans varieties: biotechnological potential, stress tolerance, and description of new species.</title>
        <authorList>
            <person name="Gostin Ar C."/>
            <person name="Ohm R.A."/>
            <person name="Kogej T."/>
            <person name="Sonjak S."/>
            <person name="Turk M."/>
            <person name="Zajc J."/>
            <person name="Zalar P."/>
            <person name="Grube M."/>
            <person name="Sun H."/>
            <person name="Han J."/>
            <person name="Sharma A."/>
            <person name="Chiniquy J."/>
            <person name="Ngan C.Y."/>
            <person name="Lipzen A."/>
            <person name="Barry K."/>
            <person name="Grigoriev I.V."/>
            <person name="Gunde-Cimerman N."/>
        </authorList>
    </citation>
    <scope>NUCLEOTIDE SEQUENCE [LARGE SCALE GENOMIC DNA]</scope>
    <source>
        <strain evidence="2 3">EXF-2481</strain>
    </source>
</reference>
<protein>
    <submittedName>
        <fullName evidence="2">Uncharacterized protein</fullName>
    </submittedName>
</protein>
<dbReference type="EMBL" id="KL584753">
    <property type="protein sequence ID" value="KEQ98007.1"/>
    <property type="molecule type" value="Genomic_DNA"/>
</dbReference>
<evidence type="ECO:0000313" key="2">
    <source>
        <dbReference type="EMBL" id="KEQ98007.1"/>
    </source>
</evidence>
<evidence type="ECO:0000256" key="1">
    <source>
        <dbReference type="SAM" id="MobiDB-lite"/>
    </source>
</evidence>
<dbReference type="Proteomes" id="UP000030641">
    <property type="component" value="Unassembled WGS sequence"/>
</dbReference>
<proteinExistence type="predicted"/>
<dbReference type="OrthoDB" id="3868068at2759"/>
<feature type="region of interest" description="Disordered" evidence="1">
    <location>
        <begin position="271"/>
        <end position="316"/>
    </location>
</feature>
<dbReference type="InParanoid" id="A0A074YV23"/>
<evidence type="ECO:0000313" key="3">
    <source>
        <dbReference type="Proteomes" id="UP000030641"/>
    </source>
</evidence>
<keyword evidence="3" id="KW-1185">Reference proteome</keyword>
<gene>
    <name evidence="2" type="ORF">AUEXF2481DRAFT_37585</name>
</gene>
<feature type="compositionally biased region" description="Pro residues" evidence="1">
    <location>
        <begin position="276"/>
        <end position="286"/>
    </location>
</feature>
<dbReference type="GeneID" id="25365880"/>
<accession>A0A074YV23</accession>